<dbReference type="Proteomes" id="UP000000585">
    <property type="component" value="Chromosome"/>
</dbReference>
<sequence length="48" mass="5214">MMKKVTHMSDEVFLFEEIEEIVAPTDGEFLGEVLLGTGVVLLIGVACC</sequence>
<dbReference type="KEGG" id="spn:SP_0691"/>
<keyword evidence="2" id="KW-1185">Reference proteome</keyword>
<dbReference type="eggNOG" id="ENOG503049X">
    <property type="taxonomic scope" value="Bacteria"/>
</dbReference>
<dbReference type="AlphaFoldDB" id="A0A0H2UP96"/>
<proteinExistence type="predicted"/>
<organism evidence="1 2">
    <name type="scientific">Streptococcus pneumoniae serotype 4 (strain ATCC BAA-334 / TIGR4)</name>
    <dbReference type="NCBI Taxonomy" id="170187"/>
    <lineage>
        <taxon>Bacteria</taxon>
        <taxon>Bacillati</taxon>
        <taxon>Bacillota</taxon>
        <taxon>Bacilli</taxon>
        <taxon>Lactobacillales</taxon>
        <taxon>Streptococcaceae</taxon>
        <taxon>Streptococcus</taxon>
    </lineage>
</organism>
<gene>
    <name evidence="1" type="ordered locus">SP_0691</name>
</gene>
<reference evidence="1 2" key="1">
    <citation type="journal article" date="2001" name="Science">
        <title>Complete genome sequence of a virulent isolate of Streptococcus pneumoniae.</title>
        <authorList>
            <person name="Tettelin H."/>
            <person name="Nelson K.E."/>
            <person name="Paulsen I.T."/>
            <person name="Eisen J.A."/>
            <person name="Read T.D."/>
            <person name="Peterson S."/>
            <person name="Heidelberg J."/>
            <person name="DeBoy R.T."/>
            <person name="Haft D.H."/>
            <person name="Dodson R.J."/>
            <person name="Durkin A.S."/>
            <person name="Gwinn M."/>
            <person name="Kolonay J.F."/>
            <person name="Nelson W.C."/>
            <person name="Peterson J.D."/>
            <person name="Umayam L.A."/>
            <person name="White O."/>
            <person name="Salzberg S.L."/>
            <person name="Lewis M.R."/>
            <person name="Radune D."/>
            <person name="Holtzapple E."/>
            <person name="Khouri H."/>
            <person name="Wolf A.M."/>
            <person name="Utterback T.R."/>
            <person name="Hansen C.L."/>
            <person name="McDonald L.A."/>
            <person name="Feldblyum T.V."/>
            <person name="Angiuoli S."/>
            <person name="Dickinson T."/>
            <person name="Hickey E.K."/>
            <person name="Holt I.E."/>
            <person name="Loftus B.J."/>
            <person name="Yang F."/>
            <person name="Smith H.O."/>
            <person name="Venter J.C."/>
            <person name="Dougherty B.A."/>
            <person name="Morrison D.A."/>
            <person name="Hollingshead S.K."/>
            <person name="Fraser C.M."/>
        </authorList>
    </citation>
    <scope>NUCLEOTIDE SEQUENCE [LARGE SCALE GENOMIC DNA]</scope>
    <source>
        <strain evidence="2">ATCC BAA-334 / TIGR4</strain>
    </source>
</reference>
<dbReference type="PaxDb" id="170187-SP_0691"/>
<accession>A0A0H2UP96</accession>
<dbReference type="EnsemblBacteria" id="AAK74836">
    <property type="protein sequence ID" value="AAK74836"/>
    <property type="gene ID" value="SP_0691"/>
</dbReference>
<dbReference type="EMBL" id="AE005672">
    <property type="protein sequence ID" value="AAK74836.1"/>
    <property type="molecule type" value="Genomic_DNA"/>
</dbReference>
<evidence type="ECO:0000313" key="2">
    <source>
        <dbReference type="Proteomes" id="UP000000585"/>
    </source>
</evidence>
<name>A0A0H2UP96_STRPN</name>
<evidence type="ECO:0000313" key="1">
    <source>
        <dbReference type="EMBL" id="AAK74836.1"/>
    </source>
</evidence>
<protein>
    <submittedName>
        <fullName evidence="1">Uncharacterized protein</fullName>
    </submittedName>
</protein>